<keyword evidence="14" id="KW-0472">Membrane</keyword>
<comment type="subcellular location">
    <subcellularLocation>
        <location evidence="2">Cell membrane</location>
        <topology evidence="2">Multi-pass membrane protein</topology>
    </subcellularLocation>
</comment>
<organism evidence="16 17">
    <name type="scientific">Paenirhodobacter populi</name>
    <dbReference type="NCBI Taxonomy" id="2306993"/>
    <lineage>
        <taxon>Bacteria</taxon>
        <taxon>Pseudomonadati</taxon>
        <taxon>Pseudomonadota</taxon>
        <taxon>Alphaproteobacteria</taxon>
        <taxon>Rhodobacterales</taxon>
        <taxon>Rhodobacter group</taxon>
        <taxon>Paenirhodobacter</taxon>
    </lineage>
</organism>
<evidence type="ECO:0000256" key="10">
    <source>
        <dbReference type="ARBA" id="ARBA00022840"/>
    </source>
</evidence>
<gene>
    <name evidence="16" type="ORF">D2T33_15845</name>
</gene>
<comment type="catalytic activity">
    <reaction evidence="1">
        <text>ATP + protein L-histidine = ADP + protein N-phospho-L-histidine.</text>
        <dbReference type="EC" id="2.7.13.3"/>
    </reaction>
</comment>
<evidence type="ECO:0000313" key="16">
    <source>
        <dbReference type="EMBL" id="RWR08582.1"/>
    </source>
</evidence>
<sequence length="575" mass="62548">MAQGGLKVVLRLGSPAGLSRRTRRILIAAGVLALFAVVLFETYHVSFQRGKARLSDEASATAQGRAMTLSSELAKQRAVALILADDRDVIEGLSAPTPVRTDLMSRKFEDLRAQTGSSVIYAVDTTGLALAASNWRDEDSFIGSNYGFRFYFTGAMTTGEAWEYALGNVSLRPGLYLSRRVEANGQPVGAIIVKVEFVEIEASWRGADVDTVAVDPGGRVTLTSTPDWRFLPEPDFGPDRLVVSRPVGGSDWRLDMAVPLAPVRQEALGMTLIAALLALPLGLIAALWRQRLHRQHLRRAAEARYRNDLEQEVAARTRDLSEEIGERKAAERRLAAMQARLVQANKLAALGQITAGVAHEVNQPLATIRLLAENGEAMMPDPKAAPEVRENLGLIVQMTDRIARITSELRGFSRKARGEREPVPLIEAWEASLLLSASRRAEDRVPIRAPRIPPGLLVIGEKVRLEQVMVNLIQNAHEALAGTAQPEIRVTLSHGRRETDGAQVVTLTIADNGPGLSAEVAQNLFTPFLTTKREGTGLGLVISQGIMRDFGGRLWADPPAPGQGARFHLELLVAV</sequence>
<dbReference type="EC" id="2.7.13.3" evidence="3"/>
<evidence type="ECO:0000256" key="13">
    <source>
        <dbReference type="SAM" id="Coils"/>
    </source>
</evidence>
<dbReference type="PANTHER" id="PTHR43065:SF46">
    <property type="entry name" value="C4-DICARBOXYLATE TRANSPORT SENSOR PROTEIN DCTB"/>
    <property type="match status" value="1"/>
</dbReference>
<dbReference type="SUPFAM" id="SSF47384">
    <property type="entry name" value="Homodimeric domain of signal transducing histidine kinase"/>
    <property type="match status" value="1"/>
</dbReference>
<dbReference type="SMART" id="SM00388">
    <property type="entry name" value="HisKA"/>
    <property type="match status" value="1"/>
</dbReference>
<keyword evidence="9 16" id="KW-0418">Kinase</keyword>
<evidence type="ECO:0000256" key="1">
    <source>
        <dbReference type="ARBA" id="ARBA00000085"/>
    </source>
</evidence>
<evidence type="ECO:0000256" key="7">
    <source>
        <dbReference type="ARBA" id="ARBA00022692"/>
    </source>
</evidence>
<dbReference type="Gene3D" id="6.10.250.3020">
    <property type="match status" value="1"/>
</dbReference>
<dbReference type="InterPro" id="IPR029151">
    <property type="entry name" value="Sensor-like_sf"/>
</dbReference>
<dbReference type="InterPro" id="IPR036097">
    <property type="entry name" value="HisK_dim/P_sf"/>
</dbReference>
<dbReference type="AlphaFoldDB" id="A0A443IQ33"/>
<dbReference type="InterPro" id="IPR017055">
    <property type="entry name" value="Sig_transdc_His_kinase_DctB"/>
</dbReference>
<evidence type="ECO:0000256" key="8">
    <source>
        <dbReference type="ARBA" id="ARBA00022741"/>
    </source>
</evidence>
<reference evidence="16 17" key="2">
    <citation type="submission" date="2019-01" db="EMBL/GenBank/DDBJ databases">
        <authorList>
            <person name="Li Y."/>
        </authorList>
    </citation>
    <scope>NUCLEOTIDE SEQUENCE [LARGE SCALE GENOMIC DNA]</scope>
    <source>
        <strain evidence="16 17">2D-5</strain>
    </source>
</reference>
<evidence type="ECO:0000256" key="12">
    <source>
        <dbReference type="ARBA" id="ARBA00023012"/>
    </source>
</evidence>
<feature type="domain" description="Histidine kinase" evidence="15">
    <location>
        <begin position="356"/>
        <end position="575"/>
    </location>
</feature>
<feature type="coiled-coil region" evidence="13">
    <location>
        <begin position="320"/>
        <end position="347"/>
    </location>
</feature>
<dbReference type="SUPFAM" id="SSF103190">
    <property type="entry name" value="Sensory domain-like"/>
    <property type="match status" value="1"/>
</dbReference>
<dbReference type="GO" id="GO:0005886">
    <property type="term" value="C:plasma membrane"/>
    <property type="evidence" value="ECO:0007669"/>
    <property type="project" value="UniProtKB-SubCell"/>
</dbReference>
<feature type="transmembrane region" description="Helical" evidence="14">
    <location>
        <begin position="267"/>
        <end position="288"/>
    </location>
</feature>
<keyword evidence="13" id="KW-0175">Coiled coil</keyword>
<accession>A0A443IQ33</accession>
<keyword evidence="4" id="KW-1003">Cell membrane</keyword>
<dbReference type="GO" id="GO:0005524">
    <property type="term" value="F:ATP binding"/>
    <property type="evidence" value="ECO:0007669"/>
    <property type="project" value="UniProtKB-KW"/>
</dbReference>
<dbReference type="Gene3D" id="3.30.565.10">
    <property type="entry name" value="Histidine kinase-like ATPase, C-terminal domain"/>
    <property type="match status" value="1"/>
</dbReference>
<dbReference type="InterPro" id="IPR036890">
    <property type="entry name" value="HATPase_C_sf"/>
</dbReference>
<proteinExistence type="predicted"/>
<dbReference type="PIRSF" id="PIRSF036431">
    <property type="entry name" value="STHK_DctB"/>
    <property type="match status" value="1"/>
</dbReference>
<evidence type="ECO:0000256" key="6">
    <source>
        <dbReference type="ARBA" id="ARBA00022679"/>
    </source>
</evidence>
<dbReference type="SMART" id="SM00387">
    <property type="entry name" value="HATPase_c"/>
    <property type="match status" value="1"/>
</dbReference>
<evidence type="ECO:0000256" key="9">
    <source>
        <dbReference type="ARBA" id="ARBA00022777"/>
    </source>
</evidence>
<dbReference type="Pfam" id="PF02518">
    <property type="entry name" value="HATPase_c"/>
    <property type="match status" value="1"/>
</dbReference>
<dbReference type="PRINTS" id="PR00344">
    <property type="entry name" value="BCTRLSENSOR"/>
</dbReference>
<evidence type="ECO:0000313" key="17">
    <source>
        <dbReference type="Proteomes" id="UP000285710"/>
    </source>
</evidence>
<evidence type="ECO:0000259" key="15">
    <source>
        <dbReference type="PROSITE" id="PS50109"/>
    </source>
</evidence>
<dbReference type="Pfam" id="PF00512">
    <property type="entry name" value="HisKA"/>
    <property type="match status" value="1"/>
</dbReference>
<feature type="transmembrane region" description="Helical" evidence="14">
    <location>
        <begin position="25"/>
        <end position="45"/>
    </location>
</feature>
<dbReference type="CDD" id="cd00082">
    <property type="entry name" value="HisKA"/>
    <property type="match status" value="1"/>
</dbReference>
<evidence type="ECO:0000256" key="4">
    <source>
        <dbReference type="ARBA" id="ARBA00022475"/>
    </source>
</evidence>
<dbReference type="SUPFAM" id="SSF55874">
    <property type="entry name" value="ATPase domain of HSP90 chaperone/DNA topoisomerase II/histidine kinase"/>
    <property type="match status" value="1"/>
</dbReference>
<dbReference type="InterPro" id="IPR003594">
    <property type="entry name" value="HATPase_dom"/>
</dbReference>
<comment type="caution">
    <text evidence="16">The sequence shown here is derived from an EMBL/GenBank/DDBJ whole genome shotgun (WGS) entry which is preliminary data.</text>
</comment>
<keyword evidence="6" id="KW-0808">Transferase</keyword>
<keyword evidence="11 14" id="KW-1133">Transmembrane helix</keyword>
<protein>
    <recommendedName>
        <fullName evidence="3">histidine kinase</fullName>
        <ecNumber evidence="3">2.7.13.3</ecNumber>
    </recommendedName>
</protein>
<dbReference type="PANTHER" id="PTHR43065">
    <property type="entry name" value="SENSOR HISTIDINE KINASE"/>
    <property type="match status" value="1"/>
</dbReference>
<dbReference type="InterPro" id="IPR003661">
    <property type="entry name" value="HisK_dim/P_dom"/>
</dbReference>
<evidence type="ECO:0000256" key="11">
    <source>
        <dbReference type="ARBA" id="ARBA00022989"/>
    </source>
</evidence>
<dbReference type="GO" id="GO:0000155">
    <property type="term" value="F:phosphorelay sensor kinase activity"/>
    <property type="evidence" value="ECO:0007669"/>
    <property type="project" value="InterPro"/>
</dbReference>
<keyword evidence="8" id="KW-0547">Nucleotide-binding</keyword>
<name>A0A443IQ33_9RHOB</name>
<keyword evidence="10" id="KW-0067">ATP-binding</keyword>
<dbReference type="Gene3D" id="3.30.450.20">
    <property type="entry name" value="PAS domain"/>
    <property type="match status" value="1"/>
</dbReference>
<keyword evidence="17" id="KW-1185">Reference proteome</keyword>
<dbReference type="Gene3D" id="1.10.287.130">
    <property type="match status" value="1"/>
</dbReference>
<dbReference type="InterPro" id="IPR004358">
    <property type="entry name" value="Sig_transdc_His_kin-like_C"/>
</dbReference>
<evidence type="ECO:0000256" key="2">
    <source>
        <dbReference type="ARBA" id="ARBA00004651"/>
    </source>
</evidence>
<dbReference type="Proteomes" id="UP000285710">
    <property type="component" value="Unassembled WGS sequence"/>
</dbReference>
<reference evidence="16 17" key="1">
    <citation type="submission" date="2019-01" db="EMBL/GenBank/DDBJ databases">
        <title>Sinorhodobacter populi sp. nov. isolated from the symptomatic bark tissue of Populus euramericana canker.</title>
        <authorList>
            <person name="Xu G."/>
        </authorList>
    </citation>
    <scope>NUCLEOTIDE SEQUENCE [LARGE SCALE GENOMIC DNA]</scope>
    <source>
        <strain evidence="16 17">2D-5</strain>
    </source>
</reference>
<evidence type="ECO:0000256" key="5">
    <source>
        <dbReference type="ARBA" id="ARBA00022553"/>
    </source>
</evidence>
<keyword evidence="5" id="KW-0597">Phosphoprotein</keyword>
<dbReference type="EMBL" id="SAUW01000017">
    <property type="protein sequence ID" value="RWR08582.1"/>
    <property type="molecule type" value="Genomic_DNA"/>
</dbReference>
<evidence type="ECO:0000256" key="3">
    <source>
        <dbReference type="ARBA" id="ARBA00012438"/>
    </source>
</evidence>
<dbReference type="InterPro" id="IPR005467">
    <property type="entry name" value="His_kinase_dom"/>
</dbReference>
<evidence type="ECO:0000256" key="14">
    <source>
        <dbReference type="SAM" id="Phobius"/>
    </source>
</evidence>
<keyword evidence="7 14" id="KW-0812">Transmembrane</keyword>
<dbReference type="PROSITE" id="PS50109">
    <property type="entry name" value="HIS_KIN"/>
    <property type="match status" value="1"/>
</dbReference>
<keyword evidence="12" id="KW-0902">Two-component regulatory system</keyword>